<accession>A0A1Y3AXM7</accession>
<sequence length="123" mass="14466">MINVGGHTQIMSLNQYTLCKPLIPRELDFYLNIPRQLNGFVPQYKGVVEICHNESMIPTLYHPNRNFSIKHNNNNDDDDCVKPELRVRLSVCNDRRLLETIYDHFEQQPRGFSSRPNQQCNYS</sequence>
<reference evidence="1 2" key="1">
    <citation type="submission" date="2017-03" db="EMBL/GenBank/DDBJ databases">
        <title>Genome Survey of Euroglyphus maynei.</title>
        <authorList>
            <person name="Arlian L.G."/>
            <person name="Morgan M.S."/>
            <person name="Rider S.D."/>
        </authorList>
    </citation>
    <scope>NUCLEOTIDE SEQUENCE [LARGE SCALE GENOMIC DNA]</scope>
    <source>
        <strain evidence="1">Arlian Lab</strain>
        <tissue evidence="1">Whole body</tissue>
    </source>
</reference>
<proteinExistence type="predicted"/>
<comment type="caution">
    <text evidence="1">The sequence shown here is derived from an EMBL/GenBank/DDBJ whole genome shotgun (WGS) entry which is preliminary data.</text>
</comment>
<dbReference type="OrthoDB" id="2573163at2759"/>
<dbReference type="SUPFAM" id="SSF56104">
    <property type="entry name" value="SAICAR synthase-like"/>
    <property type="match status" value="1"/>
</dbReference>
<evidence type="ECO:0000313" key="1">
    <source>
        <dbReference type="EMBL" id="OTF72747.1"/>
    </source>
</evidence>
<gene>
    <name evidence="1" type="ORF">BLA29_008212</name>
</gene>
<evidence type="ECO:0000313" key="2">
    <source>
        <dbReference type="Proteomes" id="UP000194236"/>
    </source>
</evidence>
<dbReference type="AlphaFoldDB" id="A0A1Y3AXM7"/>
<keyword evidence="1" id="KW-0808">Transferase</keyword>
<dbReference type="Proteomes" id="UP000194236">
    <property type="component" value="Unassembled WGS sequence"/>
</dbReference>
<name>A0A1Y3AXM7_EURMA</name>
<protein>
    <submittedName>
        <fullName evidence="1">Inositol hexakisphosphate kinase 1-like protein</fullName>
    </submittedName>
</protein>
<keyword evidence="2" id="KW-1185">Reference proteome</keyword>
<organism evidence="1 2">
    <name type="scientific">Euroglyphus maynei</name>
    <name type="common">Mayne's house dust mite</name>
    <dbReference type="NCBI Taxonomy" id="6958"/>
    <lineage>
        <taxon>Eukaryota</taxon>
        <taxon>Metazoa</taxon>
        <taxon>Ecdysozoa</taxon>
        <taxon>Arthropoda</taxon>
        <taxon>Chelicerata</taxon>
        <taxon>Arachnida</taxon>
        <taxon>Acari</taxon>
        <taxon>Acariformes</taxon>
        <taxon>Sarcoptiformes</taxon>
        <taxon>Astigmata</taxon>
        <taxon>Psoroptidia</taxon>
        <taxon>Analgoidea</taxon>
        <taxon>Pyroglyphidae</taxon>
        <taxon>Pyroglyphinae</taxon>
        <taxon>Euroglyphus</taxon>
    </lineage>
</organism>
<dbReference type="EMBL" id="MUJZ01054856">
    <property type="protein sequence ID" value="OTF72747.1"/>
    <property type="molecule type" value="Genomic_DNA"/>
</dbReference>
<keyword evidence="1" id="KW-0418">Kinase</keyword>
<dbReference type="GO" id="GO:0016301">
    <property type="term" value="F:kinase activity"/>
    <property type="evidence" value="ECO:0007669"/>
    <property type="project" value="UniProtKB-KW"/>
</dbReference>